<reference evidence="2 3" key="1">
    <citation type="submission" date="2016-11" db="EMBL/GenBank/DDBJ databases">
        <authorList>
            <person name="Jaros S."/>
            <person name="Januszkiewicz K."/>
            <person name="Wedrychowicz H."/>
        </authorList>
    </citation>
    <scope>NUCLEOTIDE SEQUENCE [LARGE SCALE GENOMIC DNA]</scope>
    <source>
        <strain evidence="2 3">DSM 3089</strain>
    </source>
</reference>
<dbReference type="Proteomes" id="UP000184526">
    <property type="component" value="Unassembled WGS sequence"/>
</dbReference>
<dbReference type="AlphaFoldDB" id="A0A1M5XSM3"/>
<name>A0A1M5XSM3_9CLOT</name>
<organism evidence="2 3">
    <name type="scientific">Clostridium collagenovorans DSM 3089</name>
    <dbReference type="NCBI Taxonomy" id="1121306"/>
    <lineage>
        <taxon>Bacteria</taxon>
        <taxon>Bacillati</taxon>
        <taxon>Bacillota</taxon>
        <taxon>Clostridia</taxon>
        <taxon>Eubacteriales</taxon>
        <taxon>Clostridiaceae</taxon>
        <taxon>Clostridium</taxon>
    </lineage>
</organism>
<evidence type="ECO:0000313" key="3">
    <source>
        <dbReference type="Proteomes" id="UP000184526"/>
    </source>
</evidence>
<proteinExistence type="predicted"/>
<keyword evidence="3" id="KW-1185">Reference proteome</keyword>
<evidence type="ECO:0000256" key="1">
    <source>
        <dbReference type="SAM" id="Coils"/>
    </source>
</evidence>
<gene>
    <name evidence="2" type="ORF">SAMN02745196_02445</name>
</gene>
<dbReference type="STRING" id="1121306.SAMN02745196_02445"/>
<dbReference type="EMBL" id="FQXP01000009">
    <property type="protein sequence ID" value="SHI02801.1"/>
    <property type="molecule type" value="Genomic_DNA"/>
</dbReference>
<accession>A0A1M5XSM3</accession>
<evidence type="ECO:0000313" key="2">
    <source>
        <dbReference type="EMBL" id="SHI02801.1"/>
    </source>
</evidence>
<dbReference type="RefSeq" id="WP_072832293.1">
    <property type="nucleotide sequence ID" value="NZ_FQXP01000009.1"/>
</dbReference>
<keyword evidence="1" id="KW-0175">Coiled coil</keyword>
<protein>
    <submittedName>
        <fullName evidence="2">Uncharacterized protein</fullName>
    </submittedName>
</protein>
<sequence length="90" mass="10335">MVNDLIKIEKDKLKKNKNSLETLLNSFIDSTSNTMKDIIKKKMQTLENAIQITEIKIAILENKRADKNKYIRELSNKVSALKKKGGRTTN</sequence>
<feature type="coiled-coil region" evidence="1">
    <location>
        <begin position="3"/>
        <end position="77"/>
    </location>
</feature>